<organism evidence="1 2">
    <name type="scientific">Leeuwenhoekiella polynyae</name>
    <dbReference type="NCBI Taxonomy" id="1550906"/>
    <lineage>
        <taxon>Bacteria</taxon>
        <taxon>Pseudomonadati</taxon>
        <taxon>Bacteroidota</taxon>
        <taxon>Flavobacteriia</taxon>
        <taxon>Flavobacteriales</taxon>
        <taxon>Flavobacteriaceae</taxon>
        <taxon>Leeuwenhoekiella</taxon>
    </lineage>
</organism>
<protein>
    <recommendedName>
        <fullName evidence="3">Sce7726 family protein</fullName>
    </recommendedName>
</protein>
<reference evidence="1 2" key="1">
    <citation type="submission" date="2018-07" db="EMBL/GenBank/DDBJ databases">
        <title>Leeuwenhoekiella genomics.</title>
        <authorList>
            <person name="Tahon G."/>
            <person name="Willems A."/>
        </authorList>
    </citation>
    <scope>NUCLEOTIDE SEQUENCE [LARGE SCALE GENOMIC DNA]</scope>
    <source>
        <strain evidence="1 2">LMG 29608</strain>
    </source>
</reference>
<dbReference type="NCBIfam" id="NF033832">
    <property type="entry name" value="sce7726_fam"/>
    <property type="match status" value="1"/>
</dbReference>
<dbReference type="OrthoDB" id="128875at2"/>
<dbReference type="InterPro" id="IPR047729">
    <property type="entry name" value="Sce7726-like"/>
</dbReference>
<accession>A0A4Q0PFP2</accession>
<keyword evidence="2" id="KW-1185">Reference proteome</keyword>
<proteinExistence type="predicted"/>
<evidence type="ECO:0008006" key="3">
    <source>
        <dbReference type="Google" id="ProtNLM"/>
    </source>
</evidence>
<name>A0A4Q0PFP2_9FLAO</name>
<sequence>MIQLENNSESLRSISQIFTAPSFRKILIDNDYNVMDDRVSKFLSKEGHYNREEVLHFLYKFLYKNYRSEYFYKNTLLNKILLGKYSTNTSTAFDEFKIGFSIADFVLLNGEAKVYEVKTELDSLDKLDKQLSDYSKFADKIHIVTNVKFLPELIDKYRGTKVGLIELTERNTLRTVLEAKPNYEEFDHETIFKTLRKKEYLSITQSTFGYVPDVPNTLIFQSCLELLKKLPVRDFQRRVVKELKKRKLRCPNKLTSKSTPYELKYLCHSLDLEEKQYDDLQVFLNQT</sequence>
<gene>
    <name evidence="1" type="ORF">DSM02_840</name>
</gene>
<evidence type="ECO:0000313" key="2">
    <source>
        <dbReference type="Proteomes" id="UP000289859"/>
    </source>
</evidence>
<dbReference type="Proteomes" id="UP000289859">
    <property type="component" value="Unassembled WGS sequence"/>
</dbReference>
<dbReference type="EMBL" id="QOVK01000002">
    <property type="protein sequence ID" value="RXG25673.1"/>
    <property type="molecule type" value="Genomic_DNA"/>
</dbReference>
<dbReference type="RefSeq" id="WP_128764480.1">
    <property type="nucleotide sequence ID" value="NZ_JBHUOO010000023.1"/>
</dbReference>
<dbReference type="AlphaFoldDB" id="A0A4Q0PFP2"/>
<evidence type="ECO:0000313" key="1">
    <source>
        <dbReference type="EMBL" id="RXG25673.1"/>
    </source>
</evidence>
<comment type="caution">
    <text evidence="1">The sequence shown here is derived from an EMBL/GenBank/DDBJ whole genome shotgun (WGS) entry which is preliminary data.</text>
</comment>